<evidence type="ECO:0000313" key="3">
    <source>
        <dbReference type="Proteomes" id="UP000077315"/>
    </source>
</evidence>
<reference evidence="3" key="1">
    <citation type="submission" date="2015-06" db="EMBL/GenBank/DDBJ databases">
        <title>Expansion of signal transduction pathways in fungi by whole-genome duplication.</title>
        <authorList>
            <consortium name="DOE Joint Genome Institute"/>
            <person name="Corrochano L.M."/>
            <person name="Kuo A."/>
            <person name="Marcet-Houben M."/>
            <person name="Polaino S."/>
            <person name="Salamov A."/>
            <person name="Villalobos J.M."/>
            <person name="Alvarez M.I."/>
            <person name="Avalos J."/>
            <person name="Benito E.P."/>
            <person name="Benoit I."/>
            <person name="Burger G."/>
            <person name="Camino L.P."/>
            <person name="Canovas D."/>
            <person name="Cerda-Olmedo E."/>
            <person name="Cheng J.-F."/>
            <person name="Dominguez A."/>
            <person name="Elias M."/>
            <person name="Eslava A.P."/>
            <person name="Glaser F."/>
            <person name="Grimwood J."/>
            <person name="Gutierrez G."/>
            <person name="Heitman J."/>
            <person name="Henrissat B."/>
            <person name="Iturriaga E.A."/>
            <person name="Lang B.F."/>
            <person name="Lavin J.L."/>
            <person name="Lee S."/>
            <person name="Li W."/>
            <person name="Lindquist E."/>
            <person name="Lopez-Garcia S."/>
            <person name="Luque E.M."/>
            <person name="Marcos A.T."/>
            <person name="Martin J."/>
            <person name="McCluskey K."/>
            <person name="Medina H.R."/>
            <person name="Miralles-Duran A."/>
            <person name="Miyazaki A."/>
            <person name="Munoz-Torres E."/>
            <person name="Oguiza J.A."/>
            <person name="Ohm R."/>
            <person name="Olmedo M."/>
            <person name="Orejas M."/>
            <person name="Ortiz-Castellanos L."/>
            <person name="Pisabarro A.G."/>
            <person name="Rodriguez-Romero J."/>
            <person name="Ruiz-Herrera J."/>
            <person name="Ruiz-Vazquez R."/>
            <person name="Sanz C."/>
            <person name="Schackwitz W."/>
            <person name="Schmutz J."/>
            <person name="Shahriari M."/>
            <person name="Shelest E."/>
            <person name="Silva-Franco F."/>
            <person name="Soanes D."/>
            <person name="Syed K."/>
            <person name="Tagua V.G."/>
            <person name="Talbot N.J."/>
            <person name="Thon M."/>
            <person name="De vries R.P."/>
            <person name="Wiebenga A."/>
            <person name="Yadav J.S."/>
            <person name="Braun E.L."/>
            <person name="Baker S."/>
            <person name="Garre V."/>
            <person name="Horwitz B."/>
            <person name="Torres-Martinez S."/>
            <person name="Idnurm A."/>
            <person name="Herrera-Estrella A."/>
            <person name="Gabaldon T."/>
            <person name="Grigoriev I.V."/>
        </authorList>
    </citation>
    <scope>NUCLEOTIDE SEQUENCE [LARGE SCALE GENOMIC DNA]</scope>
    <source>
        <strain evidence="3">NRRL 1555(-)</strain>
    </source>
</reference>
<keyword evidence="3" id="KW-1185">Reference proteome</keyword>
<dbReference type="OrthoDB" id="2289822at2759"/>
<evidence type="ECO:0000256" key="1">
    <source>
        <dbReference type="SAM" id="MobiDB-lite"/>
    </source>
</evidence>
<dbReference type="GeneID" id="28992965"/>
<accession>A0A167LTF0</accession>
<dbReference type="AlphaFoldDB" id="A0A167LTF0"/>
<dbReference type="Proteomes" id="UP000077315">
    <property type="component" value="Unassembled WGS sequence"/>
</dbReference>
<name>A0A167LTF0_PHYB8</name>
<proteinExistence type="predicted"/>
<feature type="region of interest" description="Disordered" evidence="1">
    <location>
        <begin position="17"/>
        <end position="44"/>
    </location>
</feature>
<sequence>MLHEKLEEYNSAFEKIMEELEEPEMPEDPKSSAPSTTDETPKKSSFDNVFSKIDDTRAVDWLDFLLYIALLFVVPFLPNRAVKTAVLSLVKGCALALQWTLTLELLDKMDVHFKHWHHYLLQQVQNKTISLSVFRPVQHYLVHILFIVKQLSLLRYYSTWSMERVIGVFFKLIKSKCKGSRNASFLVERFALHNYINTAIRIQNEIDLIQLKPYGRESYMDLPNDPSEGVSSPSVKDALTRYYQQTLGLMISDIDDSTIVVAGRLWMNLTIHSSCMY</sequence>
<organism evidence="2 3">
    <name type="scientific">Phycomyces blakesleeanus (strain ATCC 8743b / DSM 1359 / FGSC 10004 / NBRC 33097 / NRRL 1555)</name>
    <dbReference type="NCBI Taxonomy" id="763407"/>
    <lineage>
        <taxon>Eukaryota</taxon>
        <taxon>Fungi</taxon>
        <taxon>Fungi incertae sedis</taxon>
        <taxon>Mucoromycota</taxon>
        <taxon>Mucoromycotina</taxon>
        <taxon>Mucoromycetes</taxon>
        <taxon>Mucorales</taxon>
        <taxon>Phycomycetaceae</taxon>
        <taxon>Phycomyces</taxon>
    </lineage>
</organism>
<protein>
    <submittedName>
        <fullName evidence="2">Uncharacterized protein</fullName>
    </submittedName>
</protein>
<dbReference type="VEuPathDB" id="FungiDB:PHYBLDRAFT_148277"/>
<dbReference type="EMBL" id="KV440987">
    <property type="protein sequence ID" value="OAD71059.1"/>
    <property type="molecule type" value="Genomic_DNA"/>
</dbReference>
<gene>
    <name evidence="2" type="ORF">PHYBLDRAFT_148277</name>
</gene>
<dbReference type="InParanoid" id="A0A167LTF0"/>
<dbReference type="RefSeq" id="XP_018289099.1">
    <property type="nucleotide sequence ID" value="XM_018432059.1"/>
</dbReference>
<evidence type="ECO:0000313" key="2">
    <source>
        <dbReference type="EMBL" id="OAD71059.1"/>
    </source>
</evidence>